<name>A0A9D1ADI6_9FIRM</name>
<reference evidence="7" key="2">
    <citation type="journal article" date="2021" name="PeerJ">
        <title>Extensive microbial diversity within the chicken gut microbiome revealed by metagenomics and culture.</title>
        <authorList>
            <person name="Gilroy R."/>
            <person name="Ravi A."/>
            <person name="Getino M."/>
            <person name="Pursley I."/>
            <person name="Horton D.L."/>
            <person name="Alikhan N.F."/>
            <person name="Baker D."/>
            <person name="Gharbi K."/>
            <person name="Hall N."/>
            <person name="Watson M."/>
            <person name="Adriaenssens E.M."/>
            <person name="Foster-Nyarko E."/>
            <person name="Jarju S."/>
            <person name="Secka A."/>
            <person name="Antonio M."/>
            <person name="Oren A."/>
            <person name="Chaudhuri R.R."/>
            <person name="La Ragione R."/>
            <person name="Hildebrand F."/>
            <person name="Pallen M.J."/>
        </authorList>
    </citation>
    <scope>NUCLEOTIDE SEQUENCE</scope>
    <source>
        <strain evidence="7">ChiSjej4B22-8148</strain>
    </source>
</reference>
<gene>
    <name evidence="7" type="ORF">IAB31_11520</name>
</gene>
<dbReference type="GO" id="GO:0005886">
    <property type="term" value="C:plasma membrane"/>
    <property type="evidence" value="ECO:0007669"/>
    <property type="project" value="UniProtKB-SubCell"/>
</dbReference>
<dbReference type="Proteomes" id="UP000886757">
    <property type="component" value="Unassembled WGS sequence"/>
</dbReference>
<accession>A0A9D1ADI6</accession>
<dbReference type="Pfam" id="PF03631">
    <property type="entry name" value="Virul_fac_BrkB"/>
    <property type="match status" value="1"/>
</dbReference>
<feature type="transmembrane region" description="Helical" evidence="6">
    <location>
        <begin position="173"/>
        <end position="196"/>
    </location>
</feature>
<keyword evidence="5 6" id="KW-0472">Membrane</keyword>
<evidence type="ECO:0000256" key="4">
    <source>
        <dbReference type="ARBA" id="ARBA00022989"/>
    </source>
</evidence>
<keyword evidence="4 6" id="KW-1133">Transmembrane helix</keyword>
<feature type="transmembrane region" description="Helical" evidence="6">
    <location>
        <begin position="236"/>
        <end position="260"/>
    </location>
</feature>
<keyword evidence="3 6" id="KW-0812">Transmembrane</keyword>
<sequence length="288" mass="32845">MRWVKRAVLLVRKFMYKMNRDRIKAYSAGAAFFIIMSFFPFLMLLLALVQYTPLTQEQIVRTLEEITPLGLTEELKQIVNGVYSQASALLPWTGIAAVWSAGKGVLGLSDGLNAVFQIEETRNYIMIRVRAAFYTIGMILALILSFGILVLGYRLQEFLRSSLPFFARYSDLMLLLQLGLAMLLLFLLFEIFYVFLPNRRKSFHSQVPGALFSSISWAVFSYGFSIYLNYAGNMSVIYGSLTTLVVVMLWLYICMYLLFLGAEINSYLEKPELFSLDRKDSCGKIGDN</sequence>
<dbReference type="PIRSF" id="PIRSF035875">
    <property type="entry name" value="RNase_BN"/>
    <property type="match status" value="1"/>
</dbReference>
<evidence type="ECO:0000256" key="6">
    <source>
        <dbReference type="SAM" id="Phobius"/>
    </source>
</evidence>
<dbReference type="EMBL" id="DVGK01000131">
    <property type="protein sequence ID" value="HIR14538.1"/>
    <property type="molecule type" value="Genomic_DNA"/>
</dbReference>
<dbReference type="AlphaFoldDB" id="A0A9D1ADI6"/>
<evidence type="ECO:0000256" key="5">
    <source>
        <dbReference type="ARBA" id="ARBA00023136"/>
    </source>
</evidence>
<dbReference type="PANTHER" id="PTHR30213">
    <property type="entry name" value="INNER MEMBRANE PROTEIN YHJD"/>
    <property type="match status" value="1"/>
</dbReference>
<dbReference type="PANTHER" id="PTHR30213:SF0">
    <property type="entry name" value="UPF0761 MEMBRANE PROTEIN YIHY"/>
    <property type="match status" value="1"/>
</dbReference>
<reference evidence="7" key="1">
    <citation type="submission" date="2020-10" db="EMBL/GenBank/DDBJ databases">
        <authorList>
            <person name="Gilroy R."/>
        </authorList>
    </citation>
    <scope>NUCLEOTIDE SEQUENCE</scope>
    <source>
        <strain evidence="7">ChiSjej4B22-8148</strain>
    </source>
</reference>
<evidence type="ECO:0000256" key="2">
    <source>
        <dbReference type="ARBA" id="ARBA00022475"/>
    </source>
</evidence>
<dbReference type="NCBIfam" id="TIGR00765">
    <property type="entry name" value="yihY_not_rbn"/>
    <property type="match status" value="1"/>
</dbReference>
<evidence type="ECO:0000256" key="1">
    <source>
        <dbReference type="ARBA" id="ARBA00004651"/>
    </source>
</evidence>
<evidence type="ECO:0000313" key="7">
    <source>
        <dbReference type="EMBL" id="HIR14538.1"/>
    </source>
</evidence>
<evidence type="ECO:0000313" key="8">
    <source>
        <dbReference type="Proteomes" id="UP000886757"/>
    </source>
</evidence>
<dbReference type="InterPro" id="IPR017039">
    <property type="entry name" value="Virul_fac_BrkB"/>
</dbReference>
<evidence type="ECO:0000256" key="3">
    <source>
        <dbReference type="ARBA" id="ARBA00022692"/>
    </source>
</evidence>
<feature type="transmembrane region" description="Helical" evidence="6">
    <location>
        <begin position="208"/>
        <end position="230"/>
    </location>
</feature>
<feature type="transmembrane region" description="Helical" evidence="6">
    <location>
        <begin position="131"/>
        <end position="153"/>
    </location>
</feature>
<feature type="transmembrane region" description="Helical" evidence="6">
    <location>
        <begin position="25"/>
        <end position="49"/>
    </location>
</feature>
<keyword evidence="2" id="KW-1003">Cell membrane</keyword>
<organism evidence="7 8">
    <name type="scientific">Candidatus Choladousia intestinavium</name>
    <dbReference type="NCBI Taxonomy" id="2840727"/>
    <lineage>
        <taxon>Bacteria</taxon>
        <taxon>Bacillati</taxon>
        <taxon>Bacillota</taxon>
        <taxon>Clostridia</taxon>
        <taxon>Lachnospirales</taxon>
        <taxon>Lachnospiraceae</taxon>
        <taxon>Lachnospiraceae incertae sedis</taxon>
        <taxon>Candidatus Choladousia</taxon>
    </lineage>
</organism>
<comment type="caution">
    <text evidence="7">The sequence shown here is derived from an EMBL/GenBank/DDBJ whole genome shotgun (WGS) entry which is preliminary data.</text>
</comment>
<comment type="subcellular location">
    <subcellularLocation>
        <location evidence="1">Cell membrane</location>
        <topology evidence="1">Multi-pass membrane protein</topology>
    </subcellularLocation>
</comment>
<proteinExistence type="predicted"/>
<protein>
    <submittedName>
        <fullName evidence="7">YihY/virulence factor BrkB family protein</fullName>
    </submittedName>
</protein>